<dbReference type="InterPro" id="IPR036322">
    <property type="entry name" value="WD40_repeat_dom_sf"/>
</dbReference>
<dbReference type="InterPro" id="IPR001680">
    <property type="entry name" value="WD40_rpt"/>
</dbReference>
<dbReference type="Proteomes" id="UP000236291">
    <property type="component" value="Unassembled WGS sequence"/>
</dbReference>
<dbReference type="AlphaFoldDB" id="A0A2K3KDP7"/>
<reference evidence="5 6" key="2">
    <citation type="journal article" date="2017" name="Front. Plant Sci.">
        <title>Gene Classification and Mining of Molecular Markers Useful in Red Clover (Trifolium pratense) Breeding.</title>
        <authorList>
            <person name="Istvanek J."/>
            <person name="Dluhosova J."/>
            <person name="Dluhos P."/>
            <person name="Patkova L."/>
            <person name="Nedelnik J."/>
            <person name="Repkova J."/>
        </authorList>
    </citation>
    <scope>NUCLEOTIDE SEQUENCE [LARGE SCALE GENOMIC DNA]</scope>
    <source>
        <strain evidence="6">cv. Tatra</strain>
        <tissue evidence="5">Young leaves</tissue>
    </source>
</reference>
<dbReference type="PROSITE" id="PS50294">
    <property type="entry name" value="WD_REPEATS_REGION"/>
    <property type="match status" value="1"/>
</dbReference>
<dbReference type="Gene3D" id="2.130.10.10">
    <property type="entry name" value="YVTN repeat-like/Quinoprotein amine dehydrogenase"/>
    <property type="match status" value="1"/>
</dbReference>
<comment type="caution">
    <text evidence="5">The sequence shown here is derived from an EMBL/GenBank/DDBJ whole genome shotgun (WGS) entry which is preliminary data.</text>
</comment>
<reference evidence="5 6" key="1">
    <citation type="journal article" date="2014" name="Am. J. Bot.">
        <title>Genome assembly and annotation for red clover (Trifolium pratense; Fabaceae).</title>
        <authorList>
            <person name="Istvanek J."/>
            <person name="Jaros M."/>
            <person name="Krenek A."/>
            <person name="Repkova J."/>
        </authorList>
    </citation>
    <scope>NUCLEOTIDE SEQUENCE [LARGE SCALE GENOMIC DNA]</scope>
    <source>
        <strain evidence="6">cv. Tatra</strain>
        <tissue evidence="5">Young leaves</tissue>
    </source>
</reference>
<feature type="non-terminal residue" evidence="5">
    <location>
        <position position="114"/>
    </location>
</feature>
<dbReference type="Pfam" id="PF00400">
    <property type="entry name" value="WD40"/>
    <property type="match status" value="1"/>
</dbReference>
<dbReference type="InterPro" id="IPR039328">
    <property type="entry name" value="WDR89"/>
</dbReference>
<evidence type="ECO:0000256" key="2">
    <source>
        <dbReference type="ARBA" id="ARBA00022737"/>
    </source>
</evidence>
<name>A0A2K3KDP7_TRIPR</name>
<protein>
    <submittedName>
        <fullName evidence="5">WD repeat-containing protein 89</fullName>
    </submittedName>
</protein>
<dbReference type="PANTHER" id="PTHR22889:SF0">
    <property type="entry name" value="WD REPEAT-CONTAINING PROTEIN 89"/>
    <property type="match status" value="1"/>
</dbReference>
<proteinExistence type="predicted"/>
<gene>
    <name evidence="5" type="ORF">L195_g054004</name>
</gene>
<keyword evidence="2" id="KW-0677">Repeat</keyword>
<dbReference type="PROSITE" id="PS50082">
    <property type="entry name" value="WD_REPEATS_2"/>
    <property type="match status" value="1"/>
</dbReference>
<evidence type="ECO:0000313" key="5">
    <source>
        <dbReference type="EMBL" id="PNX64410.1"/>
    </source>
</evidence>
<dbReference type="STRING" id="57577.A0A2K3KDP7"/>
<dbReference type="InterPro" id="IPR019775">
    <property type="entry name" value="WD40_repeat_CS"/>
</dbReference>
<dbReference type="SUPFAM" id="SSF50978">
    <property type="entry name" value="WD40 repeat-like"/>
    <property type="match status" value="1"/>
</dbReference>
<dbReference type="PROSITE" id="PS00678">
    <property type="entry name" value="WD_REPEATS_1"/>
    <property type="match status" value="1"/>
</dbReference>
<evidence type="ECO:0000256" key="1">
    <source>
        <dbReference type="ARBA" id="ARBA00022574"/>
    </source>
</evidence>
<keyword evidence="1 3" id="KW-0853">WD repeat</keyword>
<accession>A0A2K3KDP7</accession>
<dbReference type="PANTHER" id="PTHR22889">
    <property type="entry name" value="WD REPEAT-CONTAINING PROTEIN 89"/>
    <property type="match status" value="1"/>
</dbReference>
<dbReference type="InterPro" id="IPR015943">
    <property type="entry name" value="WD40/YVTN_repeat-like_dom_sf"/>
</dbReference>
<evidence type="ECO:0000313" key="6">
    <source>
        <dbReference type="Proteomes" id="UP000236291"/>
    </source>
</evidence>
<dbReference type="EMBL" id="ASHM01092958">
    <property type="protein sequence ID" value="PNX64410.1"/>
    <property type="molecule type" value="Genomic_DNA"/>
</dbReference>
<feature type="region of interest" description="Disordered" evidence="4">
    <location>
        <begin position="1"/>
        <end position="22"/>
    </location>
</feature>
<evidence type="ECO:0000256" key="3">
    <source>
        <dbReference type="PROSITE-ProRule" id="PRU00221"/>
    </source>
</evidence>
<evidence type="ECO:0000256" key="4">
    <source>
        <dbReference type="SAM" id="MobiDB-lite"/>
    </source>
</evidence>
<dbReference type="SMART" id="SM00320">
    <property type="entry name" value="WD40"/>
    <property type="match status" value="1"/>
</dbReference>
<organism evidence="5 6">
    <name type="scientific">Trifolium pratense</name>
    <name type="common">Red clover</name>
    <dbReference type="NCBI Taxonomy" id="57577"/>
    <lineage>
        <taxon>Eukaryota</taxon>
        <taxon>Viridiplantae</taxon>
        <taxon>Streptophyta</taxon>
        <taxon>Embryophyta</taxon>
        <taxon>Tracheophyta</taxon>
        <taxon>Spermatophyta</taxon>
        <taxon>Magnoliopsida</taxon>
        <taxon>eudicotyledons</taxon>
        <taxon>Gunneridae</taxon>
        <taxon>Pentapetalae</taxon>
        <taxon>rosids</taxon>
        <taxon>fabids</taxon>
        <taxon>Fabales</taxon>
        <taxon>Fabaceae</taxon>
        <taxon>Papilionoideae</taxon>
        <taxon>50 kb inversion clade</taxon>
        <taxon>NPAAA clade</taxon>
        <taxon>Hologalegina</taxon>
        <taxon>IRL clade</taxon>
        <taxon>Trifolieae</taxon>
        <taxon>Trifolium</taxon>
    </lineage>
</organism>
<feature type="repeat" description="WD" evidence="3">
    <location>
        <begin position="73"/>
        <end position="114"/>
    </location>
</feature>
<sequence>METIAAMDVEEQPSPTPNNVKRFGLKNSIQTNFGEDYVFQIIPKDDWSAMAVSLSTNAVKLYSPVLGQYYGECKGHSATINQILFSGHSNDPHILSSCSSDGTIRAWDTRTFQQ</sequence>